<protein>
    <submittedName>
        <fullName evidence="3">Uncharacterized protein</fullName>
    </submittedName>
</protein>
<dbReference type="SMART" id="SM00411">
    <property type="entry name" value="BHL"/>
    <property type="match status" value="1"/>
</dbReference>
<accession>A0AAD9IEF1</accession>
<dbReference type="GO" id="GO:0030527">
    <property type="term" value="F:structural constituent of chromatin"/>
    <property type="evidence" value="ECO:0007669"/>
    <property type="project" value="InterPro"/>
</dbReference>
<evidence type="ECO:0000256" key="2">
    <source>
        <dbReference type="RuleBase" id="RU003939"/>
    </source>
</evidence>
<proteinExistence type="inferred from homology"/>
<sequence length="135" mass="14238">MAAISIFRRAGSLLAVGPRTGLTPSAGAARCLATKAEDKPKGVLSMGAIVKAVSSKEGAVPAAKAKQVLADAIDIIAESLRNGEPVSLRGLGRFELKATKPRRRYNVHTKDFYDSGAGLRVSFTPSEDFKTRALP</sequence>
<dbReference type="Pfam" id="PF00216">
    <property type="entry name" value="Bac_DNA_binding"/>
    <property type="match status" value="1"/>
</dbReference>
<comment type="similarity">
    <text evidence="2">Belongs to the bacterial histone-like protein family.</text>
</comment>
<dbReference type="AlphaFoldDB" id="A0AAD9IEF1"/>
<dbReference type="Gene3D" id="4.10.520.10">
    <property type="entry name" value="IHF-like DNA-binding proteins"/>
    <property type="match status" value="1"/>
</dbReference>
<evidence type="ECO:0000313" key="4">
    <source>
        <dbReference type="Proteomes" id="UP001255856"/>
    </source>
</evidence>
<organism evidence="3 4">
    <name type="scientific">Prototheca wickerhamii</name>
    <dbReference type="NCBI Taxonomy" id="3111"/>
    <lineage>
        <taxon>Eukaryota</taxon>
        <taxon>Viridiplantae</taxon>
        <taxon>Chlorophyta</taxon>
        <taxon>core chlorophytes</taxon>
        <taxon>Trebouxiophyceae</taxon>
        <taxon>Chlorellales</taxon>
        <taxon>Chlorellaceae</taxon>
        <taxon>Prototheca</taxon>
    </lineage>
</organism>
<evidence type="ECO:0000313" key="3">
    <source>
        <dbReference type="EMBL" id="KAK2075971.1"/>
    </source>
</evidence>
<reference evidence="3" key="1">
    <citation type="submission" date="2021-01" db="EMBL/GenBank/DDBJ databases">
        <authorList>
            <person name="Eckstrom K.M.E."/>
        </authorList>
    </citation>
    <scope>NUCLEOTIDE SEQUENCE</scope>
    <source>
        <strain evidence="3">UVCC 0001</strain>
    </source>
</reference>
<keyword evidence="1" id="KW-0238">DNA-binding</keyword>
<comment type="caution">
    <text evidence="3">The sequence shown here is derived from an EMBL/GenBank/DDBJ whole genome shotgun (WGS) entry which is preliminary data.</text>
</comment>
<dbReference type="EMBL" id="JASFZW010000012">
    <property type="protein sequence ID" value="KAK2075971.1"/>
    <property type="molecule type" value="Genomic_DNA"/>
</dbReference>
<evidence type="ECO:0000256" key="1">
    <source>
        <dbReference type="ARBA" id="ARBA00023125"/>
    </source>
</evidence>
<keyword evidence="4" id="KW-1185">Reference proteome</keyword>
<dbReference type="GO" id="GO:0003677">
    <property type="term" value="F:DNA binding"/>
    <property type="evidence" value="ECO:0007669"/>
    <property type="project" value="UniProtKB-KW"/>
</dbReference>
<dbReference type="PANTHER" id="PTHR33175:SF3">
    <property type="entry name" value="DNA-BINDING PROTEIN HU-BETA"/>
    <property type="match status" value="1"/>
</dbReference>
<dbReference type="SUPFAM" id="SSF47729">
    <property type="entry name" value="IHF-like DNA-binding proteins"/>
    <property type="match status" value="1"/>
</dbReference>
<gene>
    <name evidence="3" type="ORF">QBZ16_001307</name>
</gene>
<dbReference type="InterPro" id="IPR010992">
    <property type="entry name" value="IHF-like_DNA-bd_dom_sf"/>
</dbReference>
<dbReference type="Proteomes" id="UP001255856">
    <property type="component" value="Unassembled WGS sequence"/>
</dbReference>
<name>A0AAD9IEF1_PROWI</name>
<dbReference type="PANTHER" id="PTHR33175">
    <property type="entry name" value="DNA-BINDING PROTEIN HU"/>
    <property type="match status" value="1"/>
</dbReference>
<dbReference type="InterPro" id="IPR000119">
    <property type="entry name" value="Hist_DNA-bd"/>
</dbReference>